<organism evidence="1 2">
    <name type="scientific">Izhakiella capsodis</name>
    <dbReference type="NCBI Taxonomy" id="1367852"/>
    <lineage>
        <taxon>Bacteria</taxon>
        <taxon>Pseudomonadati</taxon>
        <taxon>Pseudomonadota</taxon>
        <taxon>Gammaproteobacteria</taxon>
        <taxon>Enterobacterales</taxon>
        <taxon>Erwiniaceae</taxon>
        <taxon>Izhakiella</taxon>
    </lineage>
</organism>
<dbReference type="EMBL" id="FOVC01000029">
    <property type="protein sequence ID" value="SFN79560.1"/>
    <property type="molecule type" value="Genomic_DNA"/>
</dbReference>
<name>A0A1I5BY22_9GAMM</name>
<keyword evidence="2" id="KW-1185">Reference proteome</keyword>
<reference evidence="2" key="1">
    <citation type="submission" date="2016-10" db="EMBL/GenBank/DDBJ databases">
        <authorList>
            <person name="Varghese N."/>
            <person name="Submissions S."/>
        </authorList>
    </citation>
    <scope>NUCLEOTIDE SEQUENCE [LARGE SCALE GENOMIC DNA]</scope>
    <source>
        <strain evidence="2">N6PO6</strain>
    </source>
</reference>
<dbReference type="Proteomes" id="UP000242222">
    <property type="component" value="Unassembled WGS sequence"/>
</dbReference>
<dbReference type="RefSeq" id="WP_230479625.1">
    <property type="nucleotide sequence ID" value="NZ_FOVC01000029.1"/>
</dbReference>
<gene>
    <name evidence="1" type="ORF">SAMN05216516_1291</name>
</gene>
<evidence type="ECO:0000313" key="2">
    <source>
        <dbReference type="Proteomes" id="UP000242222"/>
    </source>
</evidence>
<proteinExistence type="predicted"/>
<accession>A0A1I5BY22</accession>
<protein>
    <submittedName>
        <fullName evidence="1">Uncharacterized protein</fullName>
    </submittedName>
</protein>
<evidence type="ECO:0000313" key="1">
    <source>
        <dbReference type="EMBL" id="SFN79560.1"/>
    </source>
</evidence>
<dbReference type="AlphaFoldDB" id="A0A1I5BY22"/>
<sequence length="341" mass="37837">MTTAEKFLIQNEAEFNAFISSMLARKDIDSDAFCFPDVEFKGWPSISINVKGDKKRYSSSLTASMLFGMAELTNEIQKAFTVIRHDTHNRQKLTNSDKNLLDIVYHISEGSSQAEGESYAIVNGAVSVLKEAIGKMTGRQALCAVVAIVIAAGTVGWKIADEYWETQRQNSSDQISLVKETTDALNKSQKNVLEVLRTGQTSISREVLAHGEDGKSKFLKNIAQDLKVTSVKMGSETISRDQLNTYTQRQAVDRKKITRQDEFYIKGVNRTGPTNQDISITVTRASNGESFIIKTSSEITSTEELKEFTDAVAQESLLKISYLEVTENNHVSAGQLINILQ</sequence>